<keyword evidence="3 7" id="KW-1134">Transmembrane beta strand</keyword>
<dbReference type="Pfam" id="PF13715">
    <property type="entry name" value="CarbopepD_reg_2"/>
    <property type="match status" value="1"/>
</dbReference>
<comment type="similarity">
    <text evidence="7">Belongs to the TonB-dependent receptor family.</text>
</comment>
<dbReference type="GO" id="GO:0009279">
    <property type="term" value="C:cell outer membrane"/>
    <property type="evidence" value="ECO:0007669"/>
    <property type="project" value="UniProtKB-SubCell"/>
</dbReference>
<gene>
    <name evidence="10" type="ORF">PbJCM13498_02030</name>
</gene>
<evidence type="ECO:0000256" key="6">
    <source>
        <dbReference type="ARBA" id="ARBA00023237"/>
    </source>
</evidence>
<comment type="subcellular location">
    <subcellularLocation>
        <location evidence="1 7">Cell outer membrane</location>
        <topology evidence="1 7">Multi-pass membrane protein</topology>
    </subcellularLocation>
</comment>
<dbReference type="Gene3D" id="2.60.40.1120">
    <property type="entry name" value="Carboxypeptidase-like, regulatory domain"/>
    <property type="match status" value="1"/>
</dbReference>
<dbReference type="InterPro" id="IPR008969">
    <property type="entry name" value="CarboxyPept-like_regulatory"/>
</dbReference>
<keyword evidence="2 7" id="KW-0813">Transport</keyword>
<keyword evidence="11" id="KW-1185">Reference proteome</keyword>
<evidence type="ECO:0000256" key="5">
    <source>
        <dbReference type="ARBA" id="ARBA00023136"/>
    </source>
</evidence>
<dbReference type="SUPFAM" id="SSF56935">
    <property type="entry name" value="Porins"/>
    <property type="match status" value="1"/>
</dbReference>
<dbReference type="InterPro" id="IPR039426">
    <property type="entry name" value="TonB-dep_rcpt-like"/>
</dbReference>
<evidence type="ECO:0000256" key="3">
    <source>
        <dbReference type="ARBA" id="ARBA00022452"/>
    </source>
</evidence>
<keyword evidence="6 7" id="KW-0998">Cell outer membrane</keyword>
<dbReference type="PROSITE" id="PS52016">
    <property type="entry name" value="TONB_DEPENDENT_REC_3"/>
    <property type="match status" value="1"/>
</dbReference>
<evidence type="ECO:0000313" key="10">
    <source>
        <dbReference type="EMBL" id="GET31340.1"/>
    </source>
</evidence>
<dbReference type="InterPro" id="IPR036942">
    <property type="entry name" value="Beta-barrel_TonB_sf"/>
</dbReference>
<feature type="domain" description="TonB-dependent receptor plug" evidence="9">
    <location>
        <begin position="116"/>
        <end position="221"/>
    </location>
</feature>
<dbReference type="Gene3D" id="2.170.130.10">
    <property type="entry name" value="TonB-dependent receptor, plug domain"/>
    <property type="match status" value="1"/>
</dbReference>
<dbReference type="NCBIfam" id="TIGR04057">
    <property type="entry name" value="SusC_RagA_signa"/>
    <property type="match status" value="1"/>
</dbReference>
<evidence type="ECO:0000256" key="2">
    <source>
        <dbReference type="ARBA" id="ARBA00022448"/>
    </source>
</evidence>
<protein>
    <submittedName>
        <fullName evidence="10">SusC/RagA family TonB-linked outer membrane protein</fullName>
    </submittedName>
</protein>
<proteinExistence type="inferred from homology"/>
<dbReference type="InterPro" id="IPR012910">
    <property type="entry name" value="Plug_dom"/>
</dbReference>
<dbReference type="SUPFAM" id="SSF49464">
    <property type="entry name" value="Carboxypeptidase regulatory domain-like"/>
    <property type="match status" value="1"/>
</dbReference>
<sequence>MRFSSLLFLAIVVQCLTPVYAQQTITVSGEVTEASGAPLPGVTVVVKGTQQGIVTAADGKYSLTNVPTDGILVFSFIGMKTQEVPVSGKTTINVTMSETSIGLDEVVAVGYGSVKKSDLTGAVGSVSADDIVSKGTTTVLEGIQGKVPGVDITQTSVKPGGGLSIQIRGQNSLQSGNPLYVVDGIVTGDIDFLNPQDIVKVDILKDASSTAIYGSRGSNGVVIITTKNAENTKGGKLHISYDGYYGVRQIARLPDFMSAREFADYRVMDYYTFNQNTGHWELPEGSKPGPLAARNDGSGAYTVANKLYTQDYTDWFGLLTRTGHQQNHYLNMSGSANNLTYNVGMGYQNEEGNFQQEYLDRYNLNVSVNHKPSKHFQMGATINLSQTTYDEGYPNAYNELNKMAPYWNAYAPDGSIIAQPGADPALNSDRGQTGTLSPLAEVAAGKNETRRYDVLASAYMEVSPFDGLTFRSTLAPRFYRRRKGVFNGIIQDTYYGSIPRPTREASSDNTESFDYSWDNVLTYKKDINDVHHITATGLFSTYSTRTERLKVDSKGMPYDSDWYNLFSGDFNPANSSSSYSETSLVSYMARLNYDYKGKYLLTASMRYDGSSKLADRWASFPSAAVAWRASEESFLQADWLSNLKLRFSYGHSGNNNGVGAYATQAGPDVGSTVLYNFGGDVWTGFAPGSPVNQSLTWEKTRETDLGLDFGFFNQRINGSVDVYDKLSDGLLMSRKLAVESGVASMSDNIGSVRNKGIEVALNTVNVQTKNFSWTTSFTFAKNKNAIVSLYGRKVDVVGEKRFIGEPINVIYDYRVQGVWSQADYDAGKTVYDNHTALPGEAHTIDTNGDGKLTADDKVILGTPDPSWTGGMSSNMKFKNWDFSFNIITKQGMLIDDDFSHIYLDQGSRSTVKLASYDYYMPAGVPVIDWNNFVLDANGYATNVGWTTNTTENVNAKYPIFKNANNSNFNGNTAYYQDASFVKVKNIVLGYTFHQNAVFDRAGIKRLRVYANVLNPFVFTNYPGYDPEYAVSRVRDGNGPANVTYQFGVNLQF</sequence>
<keyword evidence="5 7" id="KW-0472">Membrane</keyword>
<dbReference type="Proteomes" id="UP000391834">
    <property type="component" value="Unassembled WGS sequence"/>
</dbReference>
<evidence type="ECO:0000256" key="7">
    <source>
        <dbReference type="PROSITE-ProRule" id="PRU01360"/>
    </source>
</evidence>
<name>A0A5M4ATT3_9BACT</name>
<dbReference type="NCBIfam" id="TIGR04056">
    <property type="entry name" value="OMP_RagA_SusC"/>
    <property type="match status" value="1"/>
</dbReference>
<feature type="signal peptide" evidence="8">
    <location>
        <begin position="1"/>
        <end position="21"/>
    </location>
</feature>
<dbReference type="EMBL" id="BLAX01000001">
    <property type="protein sequence ID" value="GET31340.1"/>
    <property type="molecule type" value="Genomic_DNA"/>
</dbReference>
<accession>A0A5M4ATT3</accession>
<reference evidence="10 11" key="1">
    <citation type="submission" date="2019-10" db="EMBL/GenBank/DDBJ databases">
        <title>Prolixibacter strains distinguished by the presence of nitrate reductase genes were adept at nitrate-dependent anaerobic corrosion of metallic iron and carbon steel.</title>
        <authorList>
            <person name="Iino T."/>
            <person name="Shono N."/>
            <person name="Ito K."/>
            <person name="Nakamura R."/>
            <person name="Sueoka K."/>
            <person name="Harayama S."/>
            <person name="Ohkuma M."/>
        </authorList>
    </citation>
    <scope>NUCLEOTIDE SEQUENCE [LARGE SCALE GENOMIC DNA]</scope>
    <source>
        <strain evidence="10 11">JCM 13498</strain>
    </source>
</reference>
<evidence type="ECO:0000259" key="9">
    <source>
        <dbReference type="Pfam" id="PF07715"/>
    </source>
</evidence>
<evidence type="ECO:0000256" key="4">
    <source>
        <dbReference type="ARBA" id="ARBA00022692"/>
    </source>
</evidence>
<dbReference type="Gene3D" id="2.40.170.20">
    <property type="entry name" value="TonB-dependent receptor, beta-barrel domain"/>
    <property type="match status" value="1"/>
</dbReference>
<feature type="chain" id="PRO_5024383067" evidence="8">
    <location>
        <begin position="22"/>
        <end position="1052"/>
    </location>
</feature>
<organism evidence="10 11">
    <name type="scientific">Prolixibacter bellariivorans</name>
    <dbReference type="NCBI Taxonomy" id="314319"/>
    <lineage>
        <taxon>Bacteria</taxon>
        <taxon>Pseudomonadati</taxon>
        <taxon>Bacteroidota</taxon>
        <taxon>Bacteroidia</taxon>
        <taxon>Marinilabiliales</taxon>
        <taxon>Prolixibacteraceae</taxon>
        <taxon>Prolixibacter</taxon>
    </lineage>
</organism>
<dbReference type="AlphaFoldDB" id="A0A5M4ATT3"/>
<evidence type="ECO:0000256" key="1">
    <source>
        <dbReference type="ARBA" id="ARBA00004571"/>
    </source>
</evidence>
<dbReference type="Pfam" id="PF07715">
    <property type="entry name" value="Plug"/>
    <property type="match status" value="1"/>
</dbReference>
<keyword evidence="4 7" id="KW-0812">Transmembrane</keyword>
<evidence type="ECO:0000313" key="11">
    <source>
        <dbReference type="Proteomes" id="UP000391834"/>
    </source>
</evidence>
<keyword evidence="8" id="KW-0732">Signal</keyword>
<evidence type="ECO:0000256" key="8">
    <source>
        <dbReference type="SAM" id="SignalP"/>
    </source>
</evidence>
<dbReference type="InterPro" id="IPR023997">
    <property type="entry name" value="TonB-dep_OMP_SusC/RagA_CS"/>
</dbReference>
<dbReference type="InterPro" id="IPR037066">
    <property type="entry name" value="Plug_dom_sf"/>
</dbReference>
<dbReference type="InterPro" id="IPR023996">
    <property type="entry name" value="TonB-dep_OMP_SusC/RagA"/>
</dbReference>
<comment type="caution">
    <text evidence="10">The sequence shown here is derived from an EMBL/GenBank/DDBJ whole genome shotgun (WGS) entry which is preliminary data.</text>
</comment>